<accession>A0AAN8ZP39</accession>
<sequence length="99" mass="11509">MVGLPMQSHQQDDAVSFAIHMPWAIPFAFQSQVKEELDLMHHTVYQVFNLHGCPTQLLANGVALEGPEPHHRHHTIWQVQALQRTHGLCSHWRWFLSLR</sequence>
<organism evidence="1 2">
    <name type="scientific">Halocaridina rubra</name>
    <name type="common">Hawaiian red shrimp</name>
    <dbReference type="NCBI Taxonomy" id="373956"/>
    <lineage>
        <taxon>Eukaryota</taxon>
        <taxon>Metazoa</taxon>
        <taxon>Ecdysozoa</taxon>
        <taxon>Arthropoda</taxon>
        <taxon>Crustacea</taxon>
        <taxon>Multicrustacea</taxon>
        <taxon>Malacostraca</taxon>
        <taxon>Eumalacostraca</taxon>
        <taxon>Eucarida</taxon>
        <taxon>Decapoda</taxon>
        <taxon>Pleocyemata</taxon>
        <taxon>Caridea</taxon>
        <taxon>Atyoidea</taxon>
        <taxon>Atyidae</taxon>
        <taxon>Halocaridina</taxon>
    </lineage>
</organism>
<dbReference type="Proteomes" id="UP001381693">
    <property type="component" value="Unassembled WGS sequence"/>
</dbReference>
<comment type="caution">
    <text evidence="1">The sequence shown here is derived from an EMBL/GenBank/DDBJ whole genome shotgun (WGS) entry which is preliminary data.</text>
</comment>
<evidence type="ECO:0000313" key="2">
    <source>
        <dbReference type="Proteomes" id="UP001381693"/>
    </source>
</evidence>
<protein>
    <submittedName>
        <fullName evidence="1">Uncharacterized protein</fullName>
    </submittedName>
</protein>
<dbReference type="EMBL" id="JAXCGZ010022957">
    <property type="protein sequence ID" value="KAK7020214.1"/>
    <property type="molecule type" value="Genomic_DNA"/>
</dbReference>
<keyword evidence="2" id="KW-1185">Reference proteome</keyword>
<gene>
    <name evidence="1" type="ORF">SK128_024334</name>
</gene>
<proteinExistence type="predicted"/>
<evidence type="ECO:0000313" key="1">
    <source>
        <dbReference type="EMBL" id="KAK7020214.1"/>
    </source>
</evidence>
<name>A0AAN8ZP39_HALRR</name>
<reference evidence="1 2" key="1">
    <citation type="submission" date="2023-11" db="EMBL/GenBank/DDBJ databases">
        <title>Halocaridina rubra genome assembly.</title>
        <authorList>
            <person name="Smith C."/>
        </authorList>
    </citation>
    <scope>NUCLEOTIDE SEQUENCE [LARGE SCALE GENOMIC DNA]</scope>
    <source>
        <strain evidence="1">EP-1</strain>
        <tissue evidence="1">Whole</tissue>
    </source>
</reference>
<dbReference type="AlphaFoldDB" id="A0AAN8ZP39"/>